<name>A0A833H3I5_9LEPT</name>
<dbReference type="PANTHER" id="PTHR38731">
    <property type="entry name" value="LIPL45-RELATED LIPOPROTEIN-RELATED"/>
    <property type="match status" value="1"/>
</dbReference>
<evidence type="ECO:0000313" key="3">
    <source>
        <dbReference type="Proteomes" id="UP000460298"/>
    </source>
</evidence>
<gene>
    <name evidence="2" type="ORF">F9K24_05730</name>
</gene>
<dbReference type="InterPro" id="IPR006860">
    <property type="entry name" value="FecR"/>
</dbReference>
<dbReference type="Proteomes" id="UP000460298">
    <property type="component" value="Unassembled WGS sequence"/>
</dbReference>
<sequence>MRIASRSCISRRASSDRAALLRELRLARFQQRKIAYAKEGGDGRFMSAPGAFDELTGTRKFDRQRSLPLYHVTMFSRKLQRTAWIALALLIVLQCKEEPKLKARINRTKGSVEIISGTTKKAAAVGDLLLPGDRLVTGSDSSVDLLFPGGSVLRLQQSSDLTLEELGAKSQMKLDKGDLLLGVSKLKASESMQITTPTVVAAVRGTSFSISTIKNAIAVLTGKVQVEKDGQSVVAESMKEVRTDEDKLQSAKLSKENADQLREILEIEGVQNLDDFEEMQKNWAGFALENNLDYLPAAKQELPSREVREK</sequence>
<evidence type="ECO:0000259" key="1">
    <source>
        <dbReference type="Pfam" id="PF04773"/>
    </source>
</evidence>
<reference evidence="2 3" key="1">
    <citation type="submission" date="2019-10" db="EMBL/GenBank/DDBJ databases">
        <title>Extracellular Electron Transfer in a Candidatus Methanoperedens spp. Enrichment Culture.</title>
        <authorList>
            <person name="Berger S."/>
            <person name="Rangel Shaw D."/>
            <person name="Berben T."/>
            <person name="In 'T Zandt M."/>
            <person name="Frank J."/>
            <person name="Reimann J."/>
            <person name="Jetten M.S.M."/>
            <person name="Welte C.U."/>
        </authorList>
    </citation>
    <scope>NUCLEOTIDE SEQUENCE [LARGE SCALE GENOMIC DNA]</scope>
    <source>
        <strain evidence="2">SB12</strain>
    </source>
</reference>
<evidence type="ECO:0000313" key="2">
    <source>
        <dbReference type="EMBL" id="KAB2933966.1"/>
    </source>
</evidence>
<proteinExistence type="predicted"/>
<dbReference type="AlphaFoldDB" id="A0A833H3I5"/>
<dbReference type="Gene3D" id="2.60.120.1440">
    <property type="match status" value="1"/>
</dbReference>
<organism evidence="2 3">
    <name type="scientific">Leptonema illini</name>
    <dbReference type="NCBI Taxonomy" id="183"/>
    <lineage>
        <taxon>Bacteria</taxon>
        <taxon>Pseudomonadati</taxon>
        <taxon>Spirochaetota</taxon>
        <taxon>Spirochaetia</taxon>
        <taxon>Leptospirales</taxon>
        <taxon>Leptospiraceae</taxon>
        <taxon>Leptonema</taxon>
    </lineage>
</organism>
<accession>A0A833H3I5</accession>
<dbReference type="Pfam" id="PF04773">
    <property type="entry name" value="FecR"/>
    <property type="match status" value="1"/>
</dbReference>
<feature type="domain" description="FecR protein" evidence="1">
    <location>
        <begin position="133"/>
        <end position="225"/>
    </location>
</feature>
<protein>
    <submittedName>
        <fullName evidence="2">FecR domain-containing protein</fullName>
    </submittedName>
</protein>
<comment type="caution">
    <text evidence="2">The sequence shown here is derived from an EMBL/GenBank/DDBJ whole genome shotgun (WGS) entry which is preliminary data.</text>
</comment>
<dbReference type="EMBL" id="WBUI01000004">
    <property type="protein sequence ID" value="KAB2933966.1"/>
    <property type="molecule type" value="Genomic_DNA"/>
</dbReference>
<dbReference type="PANTHER" id="PTHR38731:SF1">
    <property type="entry name" value="FECR PROTEIN DOMAIN-CONTAINING PROTEIN"/>
    <property type="match status" value="1"/>
</dbReference>